<dbReference type="Proteomes" id="UP000653076">
    <property type="component" value="Unassembled WGS sequence"/>
</dbReference>
<keyword evidence="4" id="KW-1185">Reference proteome</keyword>
<feature type="region of interest" description="Disordered" evidence="1">
    <location>
        <begin position="141"/>
        <end position="235"/>
    </location>
</feature>
<reference evidence="3 4" key="1">
    <citation type="submission" date="2021-01" db="EMBL/GenBank/DDBJ databases">
        <title>Whole genome shotgun sequence of Verrucosispora qiuiae NBRC 106684.</title>
        <authorList>
            <person name="Komaki H."/>
            <person name="Tamura T."/>
        </authorList>
    </citation>
    <scope>NUCLEOTIDE SEQUENCE [LARGE SCALE GENOMIC DNA]</scope>
    <source>
        <strain evidence="3 4">NBRC 106684</strain>
    </source>
</reference>
<dbReference type="Pfam" id="PF10935">
    <property type="entry name" value="DUF2637"/>
    <property type="match status" value="1"/>
</dbReference>
<evidence type="ECO:0000313" key="4">
    <source>
        <dbReference type="Proteomes" id="UP000653076"/>
    </source>
</evidence>
<feature type="transmembrane region" description="Helical" evidence="2">
    <location>
        <begin position="46"/>
        <end position="65"/>
    </location>
</feature>
<organism evidence="3 4">
    <name type="scientific">Micromonospora qiuiae</name>
    <dbReference type="NCBI Taxonomy" id="502268"/>
    <lineage>
        <taxon>Bacteria</taxon>
        <taxon>Bacillati</taxon>
        <taxon>Actinomycetota</taxon>
        <taxon>Actinomycetes</taxon>
        <taxon>Micromonosporales</taxon>
        <taxon>Micromonosporaceae</taxon>
        <taxon>Micromonospora</taxon>
    </lineage>
</organism>
<dbReference type="InterPro" id="IPR021235">
    <property type="entry name" value="DUF2637"/>
</dbReference>
<evidence type="ECO:0000313" key="3">
    <source>
        <dbReference type="EMBL" id="GIJ29815.1"/>
    </source>
</evidence>
<evidence type="ECO:0000256" key="2">
    <source>
        <dbReference type="SAM" id="Phobius"/>
    </source>
</evidence>
<dbReference type="EMBL" id="BOPC01000085">
    <property type="protein sequence ID" value="GIJ29815.1"/>
    <property type="molecule type" value="Genomic_DNA"/>
</dbReference>
<evidence type="ECO:0000256" key="1">
    <source>
        <dbReference type="SAM" id="MobiDB-lite"/>
    </source>
</evidence>
<keyword evidence="2" id="KW-0472">Membrane</keyword>
<feature type="transmembrane region" description="Helical" evidence="2">
    <location>
        <begin position="77"/>
        <end position="98"/>
    </location>
</feature>
<protein>
    <recommendedName>
        <fullName evidence="5">DUF2637 domain-containing protein</fullName>
    </recommendedName>
</protein>
<feature type="transmembrane region" description="Helical" evidence="2">
    <location>
        <begin position="110"/>
        <end position="131"/>
    </location>
</feature>
<name>A0ABQ4JGR8_9ACTN</name>
<keyword evidence="2" id="KW-0812">Transmembrane</keyword>
<sequence>MARQRKDEDVPLKQLKAIRWAVRATLALGVIASTIANILHANPHPISQAIAAWPPLALLLTIELISRVPVHRPALAAIRLITTAIIAGIAAWVSYWHMVAVIARYGETGAGPYLIPLTVDGLVIVASVCLVELGGRIQAASTTSSQAGDVPGPLKGATGATNSGDQPEPAPIALTAAPGGSSEGAPRGQRKAAIAEQASRPRHPRPHPTARRAAPSKTPDASSAEPSGDTRGVKVPQTADACARWVRCWISMRKDGLDTGPISLGFEEEARRRYGWGVKQIRDVRHAATSGRLREQANLLGVDLPPEYADEQDELMVSR</sequence>
<comment type="caution">
    <text evidence="3">The sequence shown here is derived from an EMBL/GenBank/DDBJ whole genome shotgun (WGS) entry which is preliminary data.</text>
</comment>
<accession>A0ABQ4JGR8</accession>
<feature type="transmembrane region" description="Helical" evidence="2">
    <location>
        <begin position="20"/>
        <end position="40"/>
    </location>
</feature>
<keyword evidence="2" id="KW-1133">Transmembrane helix</keyword>
<evidence type="ECO:0008006" key="5">
    <source>
        <dbReference type="Google" id="ProtNLM"/>
    </source>
</evidence>
<gene>
    <name evidence="3" type="ORF">Vqi01_49770</name>
</gene>
<feature type="compositionally biased region" description="Basic residues" evidence="1">
    <location>
        <begin position="200"/>
        <end position="210"/>
    </location>
</feature>
<proteinExistence type="predicted"/>